<organism evidence="2">
    <name type="scientific">Baileyella intestinalis</name>
    <dbReference type="NCBI Taxonomy" id="2606709"/>
    <lineage>
        <taxon>Bacteria</taxon>
        <taxon>Bacillati</taxon>
        <taxon>Bacillota</taxon>
        <taxon>Clostridia</taxon>
        <taxon>Peptostreptococcales</taxon>
        <taxon>Anaerovoracaceae</taxon>
        <taxon>Baileyella</taxon>
    </lineage>
</organism>
<dbReference type="PANTHER" id="PTHR47992">
    <property type="entry name" value="PROTEIN PHOSPHATASE"/>
    <property type="match status" value="1"/>
</dbReference>
<dbReference type="Pfam" id="PF00481">
    <property type="entry name" value="PP2C"/>
    <property type="match status" value="1"/>
</dbReference>
<dbReference type="InterPro" id="IPR001932">
    <property type="entry name" value="PPM-type_phosphatase-like_dom"/>
</dbReference>
<comment type="caution">
    <text evidence="2">The sequence shown here is derived from an EMBL/GenBank/DDBJ whole genome shotgun (WGS) entry which is preliminary data.</text>
</comment>
<dbReference type="AlphaFoldDB" id="A0A6A8M7R8"/>
<reference evidence="2" key="1">
    <citation type="submission" date="2019-09" db="EMBL/GenBank/DDBJ databases">
        <title>In-depth cultivation of the pig gut microbiome towards novel bacterial diversity and tailored functional studies.</title>
        <authorList>
            <person name="Wylensek D."/>
            <person name="Hitch T.C.A."/>
            <person name="Clavel T."/>
        </authorList>
    </citation>
    <scope>NUCLEOTIDE SEQUENCE</scope>
    <source>
        <strain evidence="2">RF-744-FAT-WT-3</strain>
    </source>
</reference>
<dbReference type="SMART" id="SM00331">
    <property type="entry name" value="PP2C_SIG"/>
    <property type="match status" value="1"/>
</dbReference>
<feature type="domain" description="PPM-type phosphatase" evidence="1">
    <location>
        <begin position="2"/>
        <end position="241"/>
    </location>
</feature>
<gene>
    <name evidence="2" type="ORF">FYJ66_01855</name>
</gene>
<evidence type="ECO:0000313" key="2">
    <source>
        <dbReference type="EMBL" id="MST68339.1"/>
    </source>
</evidence>
<accession>A0A6A8M7R8</accession>
<name>A0A6A8M7R8_9FIRM</name>
<dbReference type="GO" id="GO:0004722">
    <property type="term" value="F:protein serine/threonine phosphatase activity"/>
    <property type="evidence" value="ECO:0007669"/>
    <property type="project" value="InterPro"/>
</dbReference>
<dbReference type="NCBIfam" id="NF033484">
    <property type="entry name" value="Stp1_PP2C_phos"/>
    <property type="match status" value="1"/>
</dbReference>
<dbReference type="SUPFAM" id="SSF81606">
    <property type="entry name" value="PP2C-like"/>
    <property type="match status" value="1"/>
</dbReference>
<protein>
    <submittedName>
        <fullName evidence="2">Stp1/IreP family PP2C-type Ser/Thr phosphatase</fullName>
    </submittedName>
</protein>
<evidence type="ECO:0000259" key="1">
    <source>
        <dbReference type="PROSITE" id="PS51746"/>
    </source>
</evidence>
<proteinExistence type="predicted"/>
<dbReference type="EMBL" id="VUNB01000001">
    <property type="protein sequence ID" value="MST68339.1"/>
    <property type="molecule type" value="Genomic_DNA"/>
</dbReference>
<dbReference type="PROSITE" id="PS51746">
    <property type="entry name" value="PPM_2"/>
    <property type="match status" value="1"/>
</dbReference>
<sequence length="244" mass="27476">MNIGYLTDPGRRRTKNEDALRVLKEKKFFMLADGVGGNKSGEVASQAALDALQDYVQNNPLDKVSGRDAMFRYFEDAVNYVNEYIREMSQEKPEYNGMATTLVFAYVDGKILYIANVGDSRVYFIHNNVIHQITEDHTYVNDLLKMGAITKSEAAHHEKKNVITRAIGANAYNSPDCFNIFIEPDDKILICSDGLYDEVPEKDIMEVIQSGEDMQDCARKLVDMANEKGGSDNISVICIDMMED</sequence>
<dbReference type="Gene3D" id="3.60.40.10">
    <property type="entry name" value="PPM-type phosphatase domain"/>
    <property type="match status" value="1"/>
</dbReference>
<dbReference type="InterPro" id="IPR036457">
    <property type="entry name" value="PPM-type-like_dom_sf"/>
</dbReference>
<dbReference type="RefSeq" id="WP_154571802.1">
    <property type="nucleotide sequence ID" value="NZ_DBEZJY010000034.1"/>
</dbReference>
<dbReference type="SMART" id="SM00332">
    <property type="entry name" value="PP2Cc"/>
    <property type="match status" value="1"/>
</dbReference>
<dbReference type="InterPro" id="IPR015655">
    <property type="entry name" value="PP2C"/>
</dbReference>
<dbReference type="CDD" id="cd00143">
    <property type="entry name" value="PP2Cc"/>
    <property type="match status" value="1"/>
</dbReference>